<evidence type="ECO:0000256" key="1">
    <source>
        <dbReference type="SAM" id="MobiDB-lite"/>
    </source>
</evidence>
<evidence type="ECO:0000313" key="3">
    <source>
        <dbReference type="Proteomes" id="UP001189429"/>
    </source>
</evidence>
<accession>A0ABN9VYF8</accession>
<keyword evidence="3" id="KW-1185">Reference proteome</keyword>
<gene>
    <name evidence="2" type="ORF">PCOR1329_LOCUS62074</name>
</gene>
<organism evidence="2 3">
    <name type="scientific">Prorocentrum cordatum</name>
    <dbReference type="NCBI Taxonomy" id="2364126"/>
    <lineage>
        <taxon>Eukaryota</taxon>
        <taxon>Sar</taxon>
        <taxon>Alveolata</taxon>
        <taxon>Dinophyceae</taxon>
        <taxon>Prorocentrales</taxon>
        <taxon>Prorocentraceae</taxon>
        <taxon>Prorocentrum</taxon>
    </lineage>
</organism>
<feature type="compositionally biased region" description="Acidic residues" evidence="1">
    <location>
        <begin position="49"/>
        <end position="58"/>
    </location>
</feature>
<proteinExistence type="predicted"/>
<dbReference type="EMBL" id="CAUYUJ010017828">
    <property type="protein sequence ID" value="CAK0878245.1"/>
    <property type="molecule type" value="Genomic_DNA"/>
</dbReference>
<protein>
    <submittedName>
        <fullName evidence="2">Uncharacterized protein</fullName>
    </submittedName>
</protein>
<comment type="caution">
    <text evidence="2">The sequence shown here is derived from an EMBL/GenBank/DDBJ whole genome shotgun (WGS) entry which is preliminary data.</text>
</comment>
<name>A0ABN9VYF8_9DINO</name>
<evidence type="ECO:0000313" key="2">
    <source>
        <dbReference type="EMBL" id="CAK0878245.1"/>
    </source>
</evidence>
<sequence>AAKRSLEEFQAQLWEQHQAAVQQAAQAAEAEARAALAEEEPGHAGADLVIDDEQDDQQ</sequence>
<dbReference type="Proteomes" id="UP001189429">
    <property type="component" value="Unassembled WGS sequence"/>
</dbReference>
<feature type="region of interest" description="Disordered" evidence="1">
    <location>
        <begin position="31"/>
        <end position="58"/>
    </location>
</feature>
<reference evidence="2" key="1">
    <citation type="submission" date="2023-10" db="EMBL/GenBank/DDBJ databases">
        <authorList>
            <person name="Chen Y."/>
            <person name="Shah S."/>
            <person name="Dougan E. K."/>
            <person name="Thang M."/>
            <person name="Chan C."/>
        </authorList>
    </citation>
    <scope>NUCLEOTIDE SEQUENCE [LARGE SCALE GENOMIC DNA]</scope>
</reference>
<feature type="non-terminal residue" evidence="2">
    <location>
        <position position="1"/>
    </location>
</feature>